<feature type="transmembrane region" description="Helical" evidence="1">
    <location>
        <begin position="396"/>
        <end position="418"/>
    </location>
</feature>
<keyword evidence="1" id="KW-0472">Membrane</keyword>
<keyword evidence="1" id="KW-1133">Transmembrane helix</keyword>
<reference evidence="3" key="1">
    <citation type="journal article" date="2021" name="Front. Plant Sci.">
        <title>Chromosome-Scale Genome Assembly for Chinese Sour Jujube and Insights Into Its Genome Evolution and Domestication Signature.</title>
        <authorList>
            <person name="Shen L.-Y."/>
            <person name="Luo H."/>
            <person name="Wang X.-L."/>
            <person name="Wang X.-M."/>
            <person name="Qiu X.-J."/>
            <person name="Liu H."/>
            <person name="Zhou S.-S."/>
            <person name="Jia K.-H."/>
            <person name="Nie S."/>
            <person name="Bao Y.-T."/>
            <person name="Zhang R.-G."/>
            <person name="Yun Q.-Z."/>
            <person name="Chai Y.-H."/>
            <person name="Lu J.-Y."/>
            <person name="Li Y."/>
            <person name="Zhao S.-W."/>
            <person name="Mao J.-F."/>
            <person name="Jia S.-G."/>
            <person name="Mao Y.-M."/>
        </authorList>
    </citation>
    <scope>NUCLEOTIDE SEQUENCE</scope>
    <source>
        <strain evidence="3">AT0</strain>
        <tissue evidence="3">Leaf</tissue>
    </source>
</reference>
<sequence>MDEILSRTSLETLGRCRLVSKELKHATYRTNMLMLFLQRSNTLCTLLYKSSCGLFMKNAKVGFDQFNKLKKFDFLPVVNGIRVNGTRINIIAATKSGILLCKPTKKNSKYYVCKLTTKQGKAIPDPKLDPKFVNAVAVGMVVLRSRLRFSFKHIIPIAKPKVHYKIVRFFLTKSDSILYRSLCCDIFDSDTWSWKQLNGIQRLHCLAKDGFTKPLVSAGGKFYWIISNGEDDDHEDEEVIFEFDPKKECWKFLSLPDELRKRDVVFKRMALAECEGGLGLICILVEKQCMELWVKEVNKNGKIIWSRIRSVCIEKIMESNPNVSPLALPYGNSDVAVLMDGYLRLIIFHFEDGRFLFVDYPENKEFLIPRDFLFLQSDFQPVDLKPPLRSGELCCYVIPFLMVFVFVVIFGLLLDFLILRHTVSYGFWFCCVFVVIISRIMY</sequence>
<accession>A0A978VKV9</accession>
<comment type="caution">
    <text evidence="3">The sequence shown here is derived from an EMBL/GenBank/DDBJ whole genome shotgun (WGS) entry which is preliminary data.</text>
</comment>
<dbReference type="EMBL" id="JAEACU010000004">
    <property type="protein sequence ID" value="KAH7533728.1"/>
    <property type="molecule type" value="Genomic_DNA"/>
</dbReference>
<dbReference type="InterPro" id="IPR006527">
    <property type="entry name" value="F-box-assoc_dom_typ1"/>
</dbReference>
<dbReference type="Proteomes" id="UP000813462">
    <property type="component" value="Unassembled WGS sequence"/>
</dbReference>
<protein>
    <recommendedName>
        <fullName evidence="2">F-box associated beta-propeller type 1 domain-containing protein</fullName>
    </recommendedName>
</protein>
<evidence type="ECO:0000259" key="2">
    <source>
        <dbReference type="Pfam" id="PF07734"/>
    </source>
</evidence>
<keyword evidence="1" id="KW-0812">Transmembrane</keyword>
<dbReference type="InterPro" id="IPR017451">
    <property type="entry name" value="F-box-assoc_interact_dom"/>
</dbReference>
<dbReference type="PANTHER" id="PTHR35546">
    <property type="entry name" value="F-BOX PROTEIN INTERACTION DOMAIN PROTEIN-RELATED"/>
    <property type="match status" value="1"/>
</dbReference>
<dbReference type="PANTHER" id="PTHR35546:SF16">
    <property type="entry name" value="F-BOX ASSOCIATED UBIQUITINATION EFFECTOR FAMILY PROTEIN-RELATED"/>
    <property type="match status" value="1"/>
</dbReference>
<name>A0A978VKV9_ZIZJJ</name>
<dbReference type="NCBIfam" id="TIGR01640">
    <property type="entry name" value="F_box_assoc_1"/>
    <property type="match status" value="1"/>
</dbReference>
<feature type="domain" description="F-box associated beta-propeller type 1" evidence="2">
    <location>
        <begin position="97"/>
        <end position="320"/>
    </location>
</feature>
<evidence type="ECO:0000256" key="1">
    <source>
        <dbReference type="SAM" id="Phobius"/>
    </source>
</evidence>
<organism evidence="3 4">
    <name type="scientific">Ziziphus jujuba var. spinosa</name>
    <dbReference type="NCBI Taxonomy" id="714518"/>
    <lineage>
        <taxon>Eukaryota</taxon>
        <taxon>Viridiplantae</taxon>
        <taxon>Streptophyta</taxon>
        <taxon>Embryophyta</taxon>
        <taxon>Tracheophyta</taxon>
        <taxon>Spermatophyta</taxon>
        <taxon>Magnoliopsida</taxon>
        <taxon>eudicotyledons</taxon>
        <taxon>Gunneridae</taxon>
        <taxon>Pentapetalae</taxon>
        <taxon>rosids</taxon>
        <taxon>fabids</taxon>
        <taxon>Rosales</taxon>
        <taxon>Rhamnaceae</taxon>
        <taxon>Paliureae</taxon>
        <taxon>Ziziphus</taxon>
    </lineage>
</organism>
<dbReference type="InterPro" id="IPR055290">
    <property type="entry name" value="At3g26010-like"/>
</dbReference>
<dbReference type="Pfam" id="PF07734">
    <property type="entry name" value="FBA_1"/>
    <property type="match status" value="1"/>
</dbReference>
<evidence type="ECO:0000313" key="4">
    <source>
        <dbReference type="Proteomes" id="UP000813462"/>
    </source>
</evidence>
<dbReference type="AlphaFoldDB" id="A0A978VKV9"/>
<proteinExistence type="predicted"/>
<evidence type="ECO:0000313" key="3">
    <source>
        <dbReference type="EMBL" id="KAH7533728.1"/>
    </source>
</evidence>
<gene>
    <name evidence="3" type="ORF">FEM48_Zijuj04G0162500</name>
</gene>
<feature type="transmembrane region" description="Helical" evidence="1">
    <location>
        <begin position="425"/>
        <end position="441"/>
    </location>
</feature>